<dbReference type="EMBL" id="JAYFUM010000015">
    <property type="protein sequence ID" value="MEA5140116.1"/>
    <property type="molecule type" value="Genomic_DNA"/>
</dbReference>
<sequence length="318" mass="37012">MRYFKKKQEEDYPTIFTQWLNQNEAVINEWIASTRKGSTIWAEFGKTFGITTLTEISDIEVRNKLLDALYDEQNGLCCYCADKIERNWDEENQCWKYSNYAIEHFLPKNRRKDLIFNYNNLMLTCKESSKVKKVEIGKRYKGKLINSIADLAEITDISETNILEHNTGIGEAVNVGDEIKIPIPPHCDDSKSVFDGNTTIKNIINPCLNAHIPIINRLQFSNEGDIDFDIINNADDLIIENSIEVLNLNCSSLKDRRKNKWNNVERYFTENMNYLLEDPVLLRKSIDKLIVQKALPDSNNELEPFYFVEVAFYQKLIN</sequence>
<comment type="caution">
    <text evidence="1">The sequence shown here is derived from an EMBL/GenBank/DDBJ whole genome shotgun (WGS) entry which is preliminary data.</text>
</comment>
<proteinExistence type="predicted"/>
<evidence type="ECO:0000313" key="2">
    <source>
        <dbReference type="Proteomes" id="UP001302949"/>
    </source>
</evidence>
<dbReference type="Proteomes" id="UP001302949">
    <property type="component" value="Unassembled WGS sequence"/>
</dbReference>
<evidence type="ECO:0000313" key="1">
    <source>
        <dbReference type="EMBL" id="MEA5140116.1"/>
    </source>
</evidence>
<organism evidence="1 2">
    <name type="scientific">Arcicella rigui</name>
    <dbReference type="NCBI Taxonomy" id="797020"/>
    <lineage>
        <taxon>Bacteria</taxon>
        <taxon>Pseudomonadati</taxon>
        <taxon>Bacteroidota</taxon>
        <taxon>Cytophagia</taxon>
        <taxon>Cytophagales</taxon>
        <taxon>Flectobacillaceae</taxon>
        <taxon>Arcicella</taxon>
    </lineage>
</organism>
<gene>
    <name evidence="1" type="ORF">VB248_13275</name>
</gene>
<reference evidence="1 2" key="1">
    <citation type="submission" date="2023-12" db="EMBL/GenBank/DDBJ databases">
        <title>Novel species of the genus Arcicella isolated from rivers.</title>
        <authorList>
            <person name="Lu H."/>
        </authorList>
    </citation>
    <scope>NUCLEOTIDE SEQUENCE [LARGE SCALE GENOMIC DNA]</scope>
    <source>
        <strain evidence="1 2">KCTC 23307</strain>
    </source>
</reference>
<dbReference type="RefSeq" id="WP_323297274.1">
    <property type="nucleotide sequence ID" value="NZ_JAYFUM010000015.1"/>
</dbReference>
<evidence type="ECO:0008006" key="3">
    <source>
        <dbReference type="Google" id="ProtNLM"/>
    </source>
</evidence>
<protein>
    <recommendedName>
        <fullName evidence="3">TIGR02646 family protein</fullName>
    </recommendedName>
</protein>
<keyword evidence="2" id="KW-1185">Reference proteome</keyword>
<name>A0ABU5QB85_9BACT</name>
<accession>A0ABU5QB85</accession>